<sequence>MSRMPTRRFLCHCTICQGVYHAPFADAMVASARSIEIASENSLDFKRLNGEKSVDRGICRNCDIPTVGFLQIFPGFTLGLVPTARLQDPTGAPRPSMHIFYESRIADVEDDLPKYKTPSESVRACLWPFLAGFVGI</sequence>
<keyword evidence="3" id="KW-0862">Zinc</keyword>
<evidence type="ECO:0000256" key="2">
    <source>
        <dbReference type="ARBA" id="ARBA00022723"/>
    </source>
</evidence>
<dbReference type="GO" id="GO:0016846">
    <property type="term" value="F:carbon-sulfur lyase activity"/>
    <property type="evidence" value="ECO:0007669"/>
    <property type="project" value="InterPro"/>
</dbReference>
<dbReference type="AlphaFoldDB" id="A0A850HD67"/>
<evidence type="ECO:0000256" key="3">
    <source>
        <dbReference type="ARBA" id="ARBA00022833"/>
    </source>
</evidence>
<evidence type="ECO:0000313" key="5">
    <source>
        <dbReference type="EMBL" id="NVE95305.1"/>
    </source>
</evidence>
<dbReference type="Gene3D" id="3.90.1590.10">
    <property type="entry name" value="glutathione-dependent formaldehyde- activating enzyme (gfa)"/>
    <property type="match status" value="1"/>
</dbReference>
<dbReference type="Proteomes" id="UP000546031">
    <property type="component" value="Unassembled WGS sequence"/>
</dbReference>
<keyword evidence="2" id="KW-0479">Metal-binding</keyword>
<feature type="domain" description="CENP-V/GFA" evidence="4">
    <location>
        <begin position="3"/>
        <end position="102"/>
    </location>
</feature>
<evidence type="ECO:0000313" key="6">
    <source>
        <dbReference type="Proteomes" id="UP000546031"/>
    </source>
</evidence>
<organism evidence="5 6">
    <name type="scientific">Altererythrobacter lutimaris</name>
    <dbReference type="NCBI Taxonomy" id="2743979"/>
    <lineage>
        <taxon>Bacteria</taxon>
        <taxon>Pseudomonadati</taxon>
        <taxon>Pseudomonadota</taxon>
        <taxon>Alphaproteobacteria</taxon>
        <taxon>Sphingomonadales</taxon>
        <taxon>Erythrobacteraceae</taxon>
        <taxon>Altererythrobacter</taxon>
    </lineage>
</organism>
<comment type="similarity">
    <text evidence="1">Belongs to the Gfa family.</text>
</comment>
<gene>
    <name evidence="5" type="ORF">HUO12_10380</name>
</gene>
<dbReference type="InterPro" id="IPR006913">
    <property type="entry name" value="CENP-V/GFA"/>
</dbReference>
<evidence type="ECO:0000256" key="1">
    <source>
        <dbReference type="ARBA" id="ARBA00005495"/>
    </source>
</evidence>
<dbReference type="GO" id="GO:0046872">
    <property type="term" value="F:metal ion binding"/>
    <property type="evidence" value="ECO:0007669"/>
    <property type="project" value="UniProtKB-KW"/>
</dbReference>
<dbReference type="Pfam" id="PF04828">
    <property type="entry name" value="GFA"/>
    <property type="match status" value="1"/>
</dbReference>
<name>A0A850HD67_9SPHN</name>
<reference evidence="5 6" key="1">
    <citation type="submission" date="2020-06" db="EMBL/GenBank/DDBJ databases">
        <title>Altererythrobacter lutimaris sp. nov., a marine bacterium isolated from a tidal flat.</title>
        <authorList>
            <person name="Kim D."/>
            <person name="Yoo Y."/>
            <person name="Kim J.-J."/>
        </authorList>
    </citation>
    <scope>NUCLEOTIDE SEQUENCE [LARGE SCALE GENOMIC DNA]</scope>
    <source>
        <strain evidence="5 6">JGD-16</strain>
    </source>
</reference>
<protein>
    <submittedName>
        <fullName evidence="5">GFA family protein</fullName>
    </submittedName>
</protein>
<dbReference type="InterPro" id="IPR011057">
    <property type="entry name" value="Mss4-like_sf"/>
</dbReference>
<dbReference type="EMBL" id="JABWTA010000001">
    <property type="protein sequence ID" value="NVE95305.1"/>
    <property type="molecule type" value="Genomic_DNA"/>
</dbReference>
<comment type="caution">
    <text evidence="5">The sequence shown here is derived from an EMBL/GenBank/DDBJ whole genome shotgun (WGS) entry which is preliminary data.</text>
</comment>
<keyword evidence="6" id="KW-1185">Reference proteome</keyword>
<proteinExistence type="inferred from homology"/>
<dbReference type="SUPFAM" id="SSF51316">
    <property type="entry name" value="Mss4-like"/>
    <property type="match status" value="1"/>
</dbReference>
<accession>A0A850HD67</accession>
<evidence type="ECO:0000259" key="4">
    <source>
        <dbReference type="Pfam" id="PF04828"/>
    </source>
</evidence>